<organism evidence="2 3">
    <name type="scientific">Plectus sambesii</name>
    <dbReference type="NCBI Taxonomy" id="2011161"/>
    <lineage>
        <taxon>Eukaryota</taxon>
        <taxon>Metazoa</taxon>
        <taxon>Ecdysozoa</taxon>
        <taxon>Nematoda</taxon>
        <taxon>Chromadorea</taxon>
        <taxon>Plectida</taxon>
        <taxon>Plectina</taxon>
        <taxon>Plectoidea</taxon>
        <taxon>Plectidae</taxon>
        <taxon>Plectus</taxon>
    </lineage>
</organism>
<keyword evidence="2" id="KW-1185">Reference proteome</keyword>
<dbReference type="WBParaSite" id="PSAMB.scaffold149size72264.g2655.t1">
    <property type="protein sequence ID" value="PSAMB.scaffold149size72264.g2655.t1"/>
    <property type="gene ID" value="PSAMB.scaffold149size72264.g2655"/>
</dbReference>
<evidence type="ECO:0000313" key="3">
    <source>
        <dbReference type="WBParaSite" id="PSAMB.scaffold149size72264.g2655.t1"/>
    </source>
</evidence>
<name>A0A914V3H7_9BILA</name>
<keyword evidence="1" id="KW-0472">Membrane</keyword>
<feature type="transmembrane region" description="Helical" evidence="1">
    <location>
        <begin position="74"/>
        <end position="95"/>
    </location>
</feature>
<dbReference type="AlphaFoldDB" id="A0A914V3H7"/>
<feature type="transmembrane region" description="Helical" evidence="1">
    <location>
        <begin position="145"/>
        <end position="167"/>
    </location>
</feature>
<keyword evidence="1" id="KW-1133">Transmembrane helix</keyword>
<dbReference type="Proteomes" id="UP000887566">
    <property type="component" value="Unplaced"/>
</dbReference>
<sequence length="194" mass="21657">MGEKVCCCHAVTGAAVVGCGQLIILMMMLSGSGLILDNYDTWQGNSPIVTTTRVNVTIDAIETRWSVGLMKITLAWSCGFCAVWFLSLLILCLSFKYYRPVFVIPNFVALIVAILATLLIGGVLIGRICDVQRPYQTDQIAEVVIVYFIAFLVFAFIFLCVCLFFVAQYHKYLKEHSGLVVPLNGRRLEEKAWE</sequence>
<feature type="transmembrane region" description="Helical" evidence="1">
    <location>
        <begin position="12"/>
        <end position="36"/>
    </location>
</feature>
<feature type="transmembrane region" description="Helical" evidence="1">
    <location>
        <begin position="107"/>
        <end position="125"/>
    </location>
</feature>
<accession>A0A914V3H7</accession>
<reference evidence="3" key="1">
    <citation type="submission" date="2022-11" db="UniProtKB">
        <authorList>
            <consortium name="WormBaseParasite"/>
        </authorList>
    </citation>
    <scope>IDENTIFICATION</scope>
</reference>
<keyword evidence="1" id="KW-0812">Transmembrane</keyword>
<proteinExistence type="predicted"/>
<evidence type="ECO:0000256" key="1">
    <source>
        <dbReference type="SAM" id="Phobius"/>
    </source>
</evidence>
<protein>
    <submittedName>
        <fullName evidence="3">Uncharacterized protein</fullName>
    </submittedName>
</protein>
<dbReference type="PROSITE" id="PS51257">
    <property type="entry name" value="PROKAR_LIPOPROTEIN"/>
    <property type="match status" value="1"/>
</dbReference>
<evidence type="ECO:0000313" key="2">
    <source>
        <dbReference type="Proteomes" id="UP000887566"/>
    </source>
</evidence>